<reference evidence="1" key="1">
    <citation type="submission" date="2018-02" db="EMBL/GenBank/DDBJ databases">
        <title>Rhizophora mucronata_Transcriptome.</title>
        <authorList>
            <person name="Meera S.P."/>
            <person name="Sreeshan A."/>
            <person name="Augustine A."/>
        </authorList>
    </citation>
    <scope>NUCLEOTIDE SEQUENCE</scope>
    <source>
        <tissue evidence="1">Leaf</tissue>
    </source>
</reference>
<name>A0A2P2Q0A3_RHIMU</name>
<protein>
    <submittedName>
        <fullName evidence="1">Uncharacterized protein</fullName>
    </submittedName>
</protein>
<accession>A0A2P2Q0A3</accession>
<dbReference type="AlphaFoldDB" id="A0A2P2Q0A3"/>
<sequence length="42" mass="4692">MMGFTTFILSTDFCTFSFARLFYNLINGKHLCTFCAATRGGS</sequence>
<dbReference type="EMBL" id="GGEC01079927">
    <property type="protein sequence ID" value="MBX60411.1"/>
    <property type="molecule type" value="Transcribed_RNA"/>
</dbReference>
<organism evidence="1">
    <name type="scientific">Rhizophora mucronata</name>
    <name type="common">Asiatic mangrove</name>
    <dbReference type="NCBI Taxonomy" id="61149"/>
    <lineage>
        <taxon>Eukaryota</taxon>
        <taxon>Viridiplantae</taxon>
        <taxon>Streptophyta</taxon>
        <taxon>Embryophyta</taxon>
        <taxon>Tracheophyta</taxon>
        <taxon>Spermatophyta</taxon>
        <taxon>Magnoliopsida</taxon>
        <taxon>eudicotyledons</taxon>
        <taxon>Gunneridae</taxon>
        <taxon>Pentapetalae</taxon>
        <taxon>rosids</taxon>
        <taxon>fabids</taxon>
        <taxon>Malpighiales</taxon>
        <taxon>Rhizophoraceae</taxon>
        <taxon>Rhizophora</taxon>
    </lineage>
</organism>
<proteinExistence type="predicted"/>
<evidence type="ECO:0000313" key="1">
    <source>
        <dbReference type="EMBL" id="MBX60411.1"/>
    </source>
</evidence>